<feature type="compositionally biased region" description="Basic and acidic residues" evidence="1">
    <location>
        <begin position="112"/>
        <end position="127"/>
    </location>
</feature>
<organism evidence="2 3">
    <name type="scientific">Rhizopus oryzae</name>
    <name type="common">Mucormycosis agent</name>
    <name type="synonym">Rhizopus arrhizus var. delemar</name>
    <dbReference type="NCBI Taxonomy" id="64495"/>
    <lineage>
        <taxon>Eukaryota</taxon>
        <taxon>Fungi</taxon>
        <taxon>Fungi incertae sedis</taxon>
        <taxon>Mucoromycota</taxon>
        <taxon>Mucoromycotina</taxon>
        <taxon>Mucoromycetes</taxon>
        <taxon>Mucorales</taxon>
        <taxon>Mucorineae</taxon>
        <taxon>Rhizopodaceae</taxon>
        <taxon>Rhizopus</taxon>
    </lineage>
</organism>
<sequence length="606" mass="70688">MNRKGKQLERRSVRLSSHEPINYNVKEAFVHKITPTQPEQSVIAESSKGAIVRSMEEDYKKQKTSIMLEYSSTEGTPEKEEEKYLTEIDADQEDRFTDETSYTDETPITNDNEDKKNVKGSKQEGKTRNKKKKKKMGQEQKTEQHPEKEIPKRGRGRPRKYEKKTWKNKKPTTEVIKRERTSSFSENKESLAKFNNDKERDKFTLRTEEGDDSKEDDSKEDDSKEDDSKEDGIKEDDSKEDDSKEDDSKEDDSKEDDSKVTCNRESSVECNVDLDFLEHSDDSQEEKKSLPTTEKLKCYPSGKRILPKCSPSECSLNQKKRALNFRYLSNLRKIDWDHVELETADVLFPTRIESRIEELAEPGELFSDMESGDEEDEEDSEVETDGEDDSSEYEEEEEVVESKESSNDRKQVEVHDANTKLEINKEDSENDIEENQIEIKESENDKEDSSEDEESKVNNAEREQEKTSEEQFNLIKEEEDDDLYVTDEEMTAKISKKEKPLFVEALRALNIKAADLAVNKIPFPNLDETALYATGYLLREYIRYFKKKKSRTIKRNARSMIDGDDEQVKQVARAHKRPRKIIQLEEDQNQQETPVTLKDYLRSKQF</sequence>
<protein>
    <submittedName>
        <fullName evidence="2">Uncharacterized protein</fullName>
    </submittedName>
</protein>
<feature type="compositionally biased region" description="Basic and acidic residues" evidence="1">
    <location>
        <begin position="76"/>
        <end position="86"/>
    </location>
</feature>
<feature type="compositionally biased region" description="Basic and acidic residues" evidence="1">
    <location>
        <begin position="400"/>
        <end position="427"/>
    </location>
</feature>
<evidence type="ECO:0000256" key="1">
    <source>
        <dbReference type="SAM" id="MobiDB-lite"/>
    </source>
</evidence>
<gene>
    <name evidence="2" type="ORF">G6F51_012383</name>
</gene>
<feature type="compositionally biased region" description="Polar residues" evidence="1">
    <location>
        <begin position="99"/>
        <end position="110"/>
    </location>
</feature>
<accession>A0A9P6XX79</accession>
<comment type="caution">
    <text evidence="2">The sequence shown here is derived from an EMBL/GenBank/DDBJ whole genome shotgun (WGS) entry which is preliminary data.</text>
</comment>
<dbReference type="AlphaFoldDB" id="A0A9P6XX79"/>
<feature type="compositionally biased region" description="Basic and acidic residues" evidence="1">
    <location>
        <begin position="226"/>
        <end position="237"/>
    </location>
</feature>
<feature type="region of interest" description="Disordered" evidence="1">
    <location>
        <begin position="58"/>
        <end position="294"/>
    </location>
</feature>
<feature type="compositionally biased region" description="Basic and acidic residues" evidence="1">
    <location>
        <begin position="136"/>
        <end position="152"/>
    </location>
</feature>
<name>A0A9P6XX79_RHIOR</name>
<feature type="compositionally biased region" description="Basic and acidic residues" evidence="1">
    <location>
        <begin position="171"/>
        <end position="208"/>
    </location>
</feature>
<feature type="compositionally biased region" description="Basic and acidic residues" evidence="1">
    <location>
        <begin position="276"/>
        <end position="294"/>
    </location>
</feature>
<reference evidence="2" key="1">
    <citation type="journal article" date="2020" name="Microb. Genom.">
        <title>Genetic diversity of clinical and environmental Mucorales isolates obtained from an investigation of mucormycosis cases among solid organ transplant recipients.</title>
        <authorList>
            <person name="Nguyen M.H."/>
            <person name="Kaul D."/>
            <person name="Muto C."/>
            <person name="Cheng S.J."/>
            <person name="Richter R.A."/>
            <person name="Bruno V.M."/>
            <person name="Liu G."/>
            <person name="Beyhan S."/>
            <person name="Sundermann A.J."/>
            <person name="Mounaud S."/>
            <person name="Pasculle A.W."/>
            <person name="Nierman W.C."/>
            <person name="Driscoll E."/>
            <person name="Cumbie R."/>
            <person name="Clancy C.J."/>
            <person name="Dupont C.L."/>
        </authorList>
    </citation>
    <scope>NUCLEOTIDE SEQUENCE</scope>
    <source>
        <strain evidence="2">GL16</strain>
    </source>
</reference>
<dbReference type="EMBL" id="JAANIT010003555">
    <property type="protein sequence ID" value="KAG1533898.1"/>
    <property type="molecule type" value="Genomic_DNA"/>
</dbReference>
<proteinExistence type="predicted"/>
<evidence type="ECO:0000313" key="2">
    <source>
        <dbReference type="EMBL" id="KAG1533898.1"/>
    </source>
</evidence>
<feature type="compositionally biased region" description="Acidic residues" evidence="1">
    <location>
        <begin position="209"/>
        <end position="225"/>
    </location>
</feature>
<feature type="compositionally biased region" description="Acidic residues" evidence="1">
    <location>
        <begin position="238"/>
        <end position="255"/>
    </location>
</feature>
<feature type="compositionally biased region" description="Basic residues" evidence="1">
    <location>
        <begin position="153"/>
        <end position="170"/>
    </location>
</feature>
<feature type="compositionally biased region" description="Basic and acidic residues" evidence="1">
    <location>
        <begin position="455"/>
        <end position="469"/>
    </location>
</feature>
<dbReference type="OrthoDB" id="2267154at2759"/>
<feature type="compositionally biased region" description="Acidic residues" evidence="1">
    <location>
        <begin position="444"/>
        <end position="454"/>
    </location>
</feature>
<feature type="compositionally biased region" description="Acidic residues" evidence="1">
    <location>
        <begin position="370"/>
        <end position="399"/>
    </location>
</feature>
<feature type="region of interest" description="Disordered" evidence="1">
    <location>
        <begin position="358"/>
        <end position="471"/>
    </location>
</feature>
<dbReference type="Proteomes" id="UP000717996">
    <property type="component" value="Unassembled WGS sequence"/>
</dbReference>
<feature type="compositionally biased region" description="Polar residues" evidence="1">
    <location>
        <begin position="260"/>
        <end position="269"/>
    </location>
</feature>
<evidence type="ECO:0000313" key="3">
    <source>
        <dbReference type="Proteomes" id="UP000717996"/>
    </source>
</evidence>